<gene>
    <name evidence="6" type="ORF">UTRI_03993</name>
</gene>
<keyword evidence="3" id="KW-0863">Zinc-finger</keyword>
<dbReference type="SUPFAM" id="SSF56349">
    <property type="entry name" value="DNA breaking-rejoining enzymes"/>
    <property type="match status" value="1"/>
</dbReference>
<dbReference type="InterPro" id="IPR052055">
    <property type="entry name" value="Hepadnavirus_pol/RT"/>
</dbReference>
<feature type="region of interest" description="Disordered" evidence="4">
    <location>
        <begin position="211"/>
        <end position="255"/>
    </location>
</feature>
<evidence type="ECO:0000256" key="4">
    <source>
        <dbReference type="SAM" id="MobiDB-lite"/>
    </source>
</evidence>
<feature type="compositionally biased region" description="Pro residues" evidence="4">
    <location>
        <begin position="215"/>
        <end position="234"/>
    </location>
</feature>
<dbReference type="Gene3D" id="1.10.150.130">
    <property type="match status" value="1"/>
</dbReference>
<evidence type="ECO:0000256" key="2">
    <source>
        <dbReference type="ARBA" id="ARBA00023172"/>
    </source>
</evidence>
<dbReference type="SUPFAM" id="SSF47823">
    <property type="entry name" value="lambda integrase-like, N-terminal domain"/>
    <property type="match status" value="1"/>
</dbReference>
<keyword evidence="3" id="KW-0862">Zinc</keyword>
<dbReference type="GO" id="GO:0003677">
    <property type="term" value="F:DNA binding"/>
    <property type="evidence" value="ECO:0007669"/>
    <property type="project" value="UniProtKB-KW"/>
</dbReference>
<dbReference type="InterPro" id="IPR043502">
    <property type="entry name" value="DNA/RNA_pol_sf"/>
</dbReference>
<dbReference type="PANTHER" id="PTHR33050:SF7">
    <property type="entry name" value="RIBONUCLEASE H"/>
    <property type="match status" value="1"/>
</dbReference>
<evidence type="ECO:0000259" key="5">
    <source>
        <dbReference type="PROSITE" id="PS50103"/>
    </source>
</evidence>
<dbReference type="PANTHER" id="PTHR33050">
    <property type="entry name" value="REVERSE TRANSCRIPTASE DOMAIN-CONTAINING PROTEIN"/>
    <property type="match status" value="1"/>
</dbReference>
<dbReference type="EMBL" id="OOIN01000014">
    <property type="protein sequence ID" value="SPO26404.1"/>
    <property type="molecule type" value="Genomic_DNA"/>
</dbReference>
<feature type="region of interest" description="Disordered" evidence="4">
    <location>
        <begin position="122"/>
        <end position="164"/>
    </location>
</feature>
<dbReference type="InterPro" id="IPR000571">
    <property type="entry name" value="Znf_CCCH"/>
</dbReference>
<dbReference type="OrthoDB" id="2556210at2759"/>
<evidence type="ECO:0000256" key="1">
    <source>
        <dbReference type="ARBA" id="ARBA00023125"/>
    </source>
</evidence>
<keyword evidence="1" id="KW-0238">DNA-binding</keyword>
<dbReference type="Proteomes" id="UP000324022">
    <property type="component" value="Unassembled WGS sequence"/>
</dbReference>
<reference evidence="6 7" key="1">
    <citation type="submission" date="2018-03" db="EMBL/GenBank/DDBJ databases">
        <authorList>
            <person name="Guldener U."/>
        </authorList>
    </citation>
    <scope>NUCLEOTIDE SEQUENCE [LARGE SCALE GENOMIC DNA]</scope>
    <source>
        <strain evidence="6 7">NBRC100155</strain>
    </source>
</reference>
<dbReference type="SUPFAM" id="SSF56672">
    <property type="entry name" value="DNA/RNA polymerases"/>
    <property type="match status" value="1"/>
</dbReference>
<dbReference type="PROSITE" id="PS50103">
    <property type="entry name" value="ZF_C3H1"/>
    <property type="match status" value="1"/>
</dbReference>
<evidence type="ECO:0000313" key="7">
    <source>
        <dbReference type="Proteomes" id="UP000324022"/>
    </source>
</evidence>
<dbReference type="InterPro" id="IPR013762">
    <property type="entry name" value="Integrase-like_cat_sf"/>
</dbReference>
<dbReference type="Pfam" id="PF00078">
    <property type="entry name" value="RVT_1"/>
    <property type="match status" value="1"/>
</dbReference>
<proteinExistence type="predicted"/>
<keyword evidence="2" id="KW-0233">DNA recombination</keyword>
<evidence type="ECO:0000256" key="3">
    <source>
        <dbReference type="PROSITE-ProRule" id="PRU00723"/>
    </source>
</evidence>
<dbReference type="InterPro" id="IPR011010">
    <property type="entry name" value="DNA_brk_join_enz"/>
</dbReference>
<accession>A0A5C3E6Q9</accession>
<name>A0A5C3E6Q9_9BASI</name>
<dbReference type="GO" id="GO:0015074">
    <property type="term" value="P:DNA integration"/>
    <property type="evidence" value="ECO:0007669"/>
    <property type="project" value="InterPro"/>
</dbReference>
<feature type="compositionally biased region" description="Low complexity" evidence="4">
    <location>
        <begin position="122"/>
        <end position="152"/>
    </location>
</feature>
<keyword evidence="3" id="KW-0479">Metal-binding</keyword>
<feature type="compositionally biased region" description="Low complexity" evidence="4">
    <location>
        <begin position="235"/>
        <end position="255"/>
    </location>
</feature>
<sequence length="1454" mass="157911">MESSVVPQARAPRTRRCTGCFEAKTLDHFTSRHRSGGLTKACMACRIRTDGARTRTRNQNRRDSNSSLATSVSLLAAPPESAEATRAFHEQLAVAQQAMNASNHPVHPMPLQPTTLTPDFAAASAAATQRPSAATTPMAQQSAQQPPASAHTLGRVPSQPQQPTQFVTRAVFEERFGSFTAAVSRSVNNALSTVRSQMDTIEASLARISAAQTANPPPPASSNAFPAPPAPLPSQPAGGAPPNSLHAHAAVPQHAAATSNILPSAPFSTPGESAAPRLFPWVPSDLADAVYKDRLSPLDLGKLRDPSNHSSADANTTVTVEGVELSVAKKDATAGVKAFIKAMPDVLSFTQAWVVYMTLRAAASTEPALGPALAEFLIEVIELDRTHFWDNVADYILVVCQKRFGHASATTWAQQDQEVFNKKLTFAPLKRDRQTLSQQKAKSAAPTPSSTTAPCLRWNHTVCPNNASCRYAHHSLMAPVAPGEYRPPHLVPLPAPGLSSARLPHLLRPATLSTAVAPRLALPLPRLVPSSPTTAVGTAVPLLPSPSFGTAVPTWSADQPHKASLSPPGVLAPPHSAENHVFDLPDADSCLAELIQAQFWFPPPRPNTHIAIPIFLASDFAARHGSLQSRLPAWRAALIGYPNRHTVSQILGAIAHGVRIGYDGPLRSVGRSAKNLPMDEAGIAHIRQETQQRLAEGRLTIVTDPSLLVCSPVGTVPKPHSSKLHTIHHLSHPRRHSPSQLPSVNDGIKPEFIHLQYKTLQPLLKFVVMHPGCHLWKGDLRDAFRHIVTTRGDARLLGFSFDGVAYQENALTFGGKSSPWLFNLFAEMVHWLVSSCTPHPVFHYLDDFFGAVPADADNTCLPAQFLSLACKSLGFSLAREKTSFCVTKLEILGIKVDTVSQTVSITDTRRARILATCKSLLASPRVSLLHLQQIAGLLQFVSQVAPLGKVYIGRIYAALRRAHRSPLSQLRLSKPATSELRWWRDLLSGWCGSTILAHSPLIAVHMWTDACPCALGGHLGPAHSPLATFFRDVPRRHRHKNIRFLEALAVLDSLRAFLPDIVAAGASHVVMHVDNENVEFGLRSGHSRDPLTQTLLREIFGGKALPHFPSSSLLPGRSFQSLNQVPVEFARQLGRSSHVAYLLWHGLNLQSRRQYYSACAAYQAFCFRHFGPGIISLPATDATLMEWIAALSREGRTYHAIKNRLTALRSWHVDLGLNAAAFADARVQRMLRGFKRLFGVQQRGQKLPITLPILTSLVDQLHRHPFASAHGRTTFISAFTLAYACFLRCGEFTWSTFDPATTLLVGSVAWHNGYATVLLPRSKTDPFGKGTSLVVPATGGATCPFSALKAICAGRPASAPLFILDGARPFSRSRVLPTLRRLLSNLGLAESRFAGHSFRRGAASWAAFVGAPHTTIQTLGRWSYNCYKRYIDQPDDETSRLSAKFVFGFKSASS</sequence>
<evidence type="ECO:0000313" key="6">
    <source>
        <dbReference type="EMBL" id="SPO26404.1"/>
    </source>
</evidence>
<feature type="domain" description="C3H1-type" evidence="5">
    <location>
        <begin position="449"/>
        <end position="476"/>
    </location>
</feature>
<dbReference type="InterPro" id="IPR000477">
    <property type="entry name" value="RT_dom"/>
</dbReference>
<protein>
    <recommendedName>
        <fullName evidence="5">C3H1-type domain-containing protein</fullName>
    </recommendedName>
</protein>
<organism evidence="6 7">
    <name type="scientific">Ustilago trichophora</name>
    <dbReference type="NCBI Taxonomy" id="86804"/>
    <lineage>
        <taxon>Eukaryota</taxon>
        <taxon>Fungi</taxon>
        <taxon>Dikarya</taxon>
        <taxon>Basidiomycota</taxon>
        <taxon>Ustilaginomycotina</taxon>
        <taxon>Ustilaginomycetes</taxon>
        <taxon>Ustilaginales</taxon>
        <taxon>Ustilaginaceae</taxon>
        <taxon>Ustilago</taxon>
    </lineage>
</organism>
<dbReference type="GO" id="GO:0008270">
    <property type="term" value="F:zinc ion binding"/>
    <property type="evidence" value="ECO:0007669"/>
    <property type="project" value="UniProtKB-KW"/>
</dbReference>
<dbReference type="InterPro" id="IPR043128">
    <property type="entry name" value="Rev_trsase/Diguanyl_cyclase"/>
</dbReference>
<keyword evidence="7" id="KW-1185">Reference proteome</keyword>
<dbReference type="Gene3D" id="3.10.10.10">
    <property type="entry name" value="HIV Type 1 Reverse Transcriptase, subunit A, domain 1"/>
    <property type="match status" value="1"/>
</dbReference>
<dbReference type="GO" id="GO:0006310">
    <property type="term" value="P:DNA recombination"/>
    <property type="evidence" value="ECO:0007669"/>
    <property type="project" value="UniProtKB-KW"/>
</dbReference>
<dbReference type="InterPro" id="IPR010998">
    <property type="entry name" value="Integrase_recombinase_N"/>
</dbReference>
<feature type="zinc finger region" description="C3H1-type" evidence="3">
    <location>
        <begin position="449"/>
        <end position="476"/>
    </location>
</feature>
<dbReference type="Gene3D" id="3.30.70.270">
    <property type="match status" value="1"/>
</dbReference>
<dbReference type="Gene3D" id="1.10.443.10">
    <property type="entry name" value="Intergrase catalytic core"/>
    <property type="match status" value="1"/>
</dbReference>